<dbReference type="InterPro" id="IPR036640">
    <property type="entry name" value="ABC1_TM_sf"/>
</dbReference>
<evidence type="ECO:0000259" key="13">
    <source>
        <dbReference type="PROSITE" id="PS50929"/>
    </source>
</evidence>
<evidence type="ECO:0000256" key="5">
    <source>
        <dbReference type="ARBA" id="ARBA00022741"/>
    </source>
</evidence>
<gene>
    <name evidence="14" type="primary">TAP2</name>
</gene>
<evidence type="ECO:0000256" key="4">
    <source>
        <dbReference type="ARBA" id="ARBA00022692"/>
    </source>
</evidence>
<dbReference type="InterPro" id="IPR005293">
    <property type="entry name" value="Tap2/ABCB3"/>
</dbReference>
<dbReference type="PROSITE" id="PS50893">
    <property type="entry name" value="ABC_TRANSPORTER_2"/>
    <property type="match status" value="1"/>
</dbReference>
<evidence type="ECO:0000256" key="9">
    <source>
        <dbReference type="ARBA" id="ARBA00022989"/>
    </source>
</evidence>
<evidence type="ECO:0000256" key="10">
    <source>
        <dbReference type="ARBA" id="ARBA00023136"/>
    </source>
</evidence>
<dbReference type="CTD" id="6891"/>
<dbReference type="AlphaFoldDB" id="A0A8D2L5M2"/>
<sequence>MTLPPALWQIAFLLLCDAVLLTLLDVRWVSLTHLGVPDAWLEAALRLLAFWGAQWLLSLAWPPRIPLAAVATVSLLTPFYLTVGHCFGDPPVLLSSAPWSWLILGYGAVGLALFIWKVLGQGSSREAAKGKDKATLWKLVRLSLPDVSYLSGAFVFLIMAVIGETFIPYYTGYMIDILGKKYDSEDFSLAIFLVCLVSLGSSLSVGCREGLFTFAISRAVNRTRGLLFSSLVRQDMAFFQEVKIGDLTSRLSKDTAMMSKSVPFNINLFLRSLAKSVGLYGFMFGLSWRLTLLMLIETPIMLAVQKVYDARHQAVLQAIQDSLAHSGEVVRETVSSIETIRSFGSEEEESQRYDSALDETRRLKNQRDVETAVYVIIRRLLRLGLQLIVILWGHRQIHAGLMSKGNLLSFVLLKIEVVRHVQDLMRSYGGALSNVGAAEKVFEYLHREPSVHTGGKLTPVFLQGCVSFRNVSFCYPSRPDIQALKKVSFELYPGAVTALVGLNGSGKSTCVALLERFYEPHSGEILLDEVPIQEYEHQYLHRQVALVSQEPVLFSGSVRDNITYNMQACSMEEVTRAAEEADALGFIQNLEGGFSADVGEKGNQLSAGQKQRLAIARALIRNPKVLVLDEATSALDVESEAAIQQSLLKRRSRTVLVIAHRMQTVENAAKIVVLQGGQVVEEGTHAQLMEEKGPYYRLVQRSQAERLLE</sequence>
<dbReference type="Gene3D" id="3.40.50.300">
    <property type="entry name" value="P-loop containing nucleotide triphosphate hydrolases"/>
    <property type="match status" value="1"/>
</dbReference>
<dbReference type="Pfam" id="PF00664">
    <property type="entry name" value="ABC_membrane"/>
    <property type="match status" value="1"/>
</dbReference>
<dbReference type="RefSeq" id="XP_044285691.1">
    <property type="nucleotide sequence ID" value="XM_044429756.1"/>
</dbReference>
<evidence type="ECO:0000256" key="2">
    <source>
        <dbReference type="ARBA" id="ARBA00006493"/>
    </source>
</evidence>
<evidence type="ECO:0000256" key="7">
    <source>
        <dbReference type="ARBA" id="ARBA00022856"/>
    </source>
</evidence>
<feature type="transmembrane region" description="Helical" evidence="11">
    <location>
        <begin position="44"/>
        <end position="61"/>
    </location>
</feature>
<keyword evidence="8" id="KW-1278">Translocase</keyword>
<dbReference type="GO" id="GO:0042287">
    <property type="term" value="F:MHC protein binding"/>
    <property type="evidence" value="ECO:0007669"/>
    <property type="project" value="InterPro"/>
</dbReference>
<dbReference type="PANTHER" id="PTHR43394">
    <property type="entry name" value="ATP-DEPENDENT PERMEASE MDL1, MITOCHONDRIAL"/>
    <property type="match status" value="1"/>
</dbReference>
<keyword evidence="7" id="KW-0653">Protein transport</keyword>
<keyword evidence="4 11" id="KW-0812">Transmembrane</keyword>
<dbReference type="Proteomes" id="UP000694545">
    <property type="component" value="Unplaced"/>
</dbReference>
<dbReference type="GO" id="GO:0015440">
    <property type="term" value="F:ABC-type peptide transporter activity"/>
    <property type="evidence" value="ECO:0007669"/>
    <property type="project" value="InterPro"/>
</dbReference>
<evidence type="ECO:0000256" key="11">
    <source>
        <dbReference type="SAM" id="Phobius"/>
    </source>
</evidence>
<dbReference type="PANTHER" id="PTHR43394:SF14">
    <property type="entry name" value="TRANSPORTER 2, ATP BINDING CASSETTE SUBFAMILY B"/>
    <property type="match status" value="1"/>
</dbReference>
<feature type="transmembrane region" description="Helical" evidence="11">
    <location>
        <begin position="67"/>
        <end position="87"/>
    </location>
</feature>
<feature type="domain" description="ABC transporter" evidence="12">
    <location>
        <begin position="466"/>
        <end position="701"/>
    </location>
</feature>
<dbReference type="InterPro" id="IPR039421">
    <property type="entry name" value="Type_1_exporter"/>
</dbReference>
<dbReference type="Pfam" id="PF00005">
    <property type="entry name" value="ABC_tran"/>
    <property type="match status" value="1"/>
</dbReference>
<reference evidence="14" key="1">
    <citation type="submission" date="2025-08" db="UniProtKB">
        <authorList>
            <consortium name="Ensembl"/>
        </authorList>
    </citation>
    <scope>IDENTIFICATION</scope>
</reference>
<organism evidence="14 15">
    <name type="scientific">Varanus komodoensis</name>
    <name type="common">Komodo dragon</name>
    <dbReference type="NCBI Taxonomy" id="61221"/>
    <lineage>
        <taxon>Eukaryota</taxon>
        <taxon>Metazoa</taxon>
        <taxon>Chordata</taxon>
        <taxon>Craniata</taxon>
        <taxon>Vertebrata</taxon>
        <taxon>Euteleostomi</taxon>
        <taxon>Lepidosauria</taxon>
        <taxon>Squamata</taxon>
        <taxon>Bifurcata</taxon>
        <taxon>Unidentata</taxon>
        <taxon>Episquamata</taxon>
        <taxon>Toxicofera</taxon>
        <taxon>Anguimorpha</taxon>
        <taxon>Paleoanguimorpha</taxon>
        <taxon>Varanoidea</taxon>
        <taxon>Varanidae</taxon>
        <taxon>Varanus</taxon>
    </lineage>
</organism>
<evidence type="ECO:0000313" key="14">
    <source>
        <dbReference type="Ensembl" id="ENSVKKP00000016927.1"/>
    </source>
</evidence>
<dbReference type="InterPro" id="IPR003593">
    <property type="entry name" value="AAA+_ATPase"/>
</dbReference>
<comment type="subcellular location">
    <subcellularLocation>
        <location evidence="1">Endomembrane system</location>
        <topology evidence="1">Multi-pass membrane protein</topology>
    </subcellularLocation>
</comment>
<dbReference type="InterPro" id="IPR027417">
    <property type="entry name" value="P-loop_NTPase"/>
</dbReference>
<feature type="domain" description="ABC transmembrane type-1" evidence="13">
    <location>
        <begin position="152"/>
        <end position="433"/>
    </location>
</feature>
<keyword evidence="15" id="KW-1185">Reference proteome</keyword>
<reference evidence="14" key="2">
    <citation type="submission" date="2025-09" db="UniProtKB">
        <authorList>
            <consortium name="Ensembl"/>
        </authorList>
    </citation>
    <scope>IDENTIFICATION</scope>
</reference>
<keyword evidence="10 11" id="KW-0472">Membrane</keyword>
<feature type="transmembrane region" description="Helical" evidence="11">
    <location>
        <begin position="147"/>
        <end position="167"/>
    </location>
</feature>
<feature type="transmembrane region" description="Helical" evidence="11">
    <location>
        <begin position="187"/>
        <end position="205"/>
    </location>
</feature>
<dbReference type="GO" id="GO:0042825">
    <property type="term" value="C:TAP complex"/>
    <property type="evidence" value="ECO:0007669"/>
    <property type="project" value="InterPro"/>
</dbReference>
<dbReference type="GO" id="GO:0015421">
    <property type="term" value="F:ABC-type oligopeptide transporter activity"/>
    <property type="evidence" value="ECO:0007669"/>
    <property type="project" value="TreeGrafter"/>
</dbReference>
<evidence type="ECO:0000256" key="6">
    <source>
        <dbReference type="ARBA" id="ARBA00022840"/>
    </source>
</evidence>
<dbReference type="PRINTS" id="PR01897">
    <property type="entry name" value="TAP2PROTEIN"/>
</dbReference>
<dbReference type="GeneID" id="123023275"/>
<dbReference type="Gene3D" id="1.20.1560.10">
    <property type="entry name" value="ABC transporter type 1, transmembrane domain"/>
    <property type="match status" value="1"/>
</dbReference>
<evidence type="ECO:0000259" key="12">
    <source>
        <dbReference type="PROSITE" id="PS50893"/>
    </source>
</evidence>
<dbReference type="GO" id="GO:0019885">
    <property type="term" value="P:antigen processing and presentation of endogenous peptide antigen via MHC class I"/>
    <property type="evidence" value="ECO:0007669"/>
    <property type="project" value="InterPro"/>
</dbReference>
<dbReference type="InterPro" id="IPR011527">
    <property type="entry name" value="ABC1_TM_dom"/>
</dbReference>
<evidence type="ECO:0000256" key="3">
    <source>
        <dbReference type="ARBA" id="ARBA00022448"/>
    </source>
</evidence>
<accession>A0A8D2L5M2</accession>
<dbReference type="InterPro" id="IPR003439">
    <property type="entry name" value="ABC_transporter-like_ATP-bd"/>
</dbReference>
<evidence type="ECO:0008006" key="16">
    <source>
        <dbReference type="Google" id="ProtNLM"/>
    </source>
</evidence>
<feature type="transmembrane region" description="Helical" evidence="11">
    <location>
        <begin position="99"/>
        <end position="119"/>
    </location>
</feature>
<dbReference type="OMA" id="YTKPFNE"/>
<dbReference type="InterPro" id="IPR017871">
    <property type="entry name" value="ABC_transporter-like_CS"/>
</dbReference>
<name>A0A8D2L5M2_VARKO</name>
<feature type="transmembrane region" description="Helical" evidence="11">
    <location>
        <begin position="6"/>
        <end position="24"/>
    </location>
</feature>
<dbReference type="PROSITE" id="PS50929">
    <property type="entry name" value="ABC_TM1F"/>
    <property type="match status" value="1"/>
</dbReference>
<dbReference type="GO" id="GO:0016887">
    <property type="term" value="F:ATP hydrolysis activity"/>
    <property type="evidence" value="ECO:0007669"/>
    <property type="project" value="InterPro"/>
</dbReference>
<keyword evidence="6" id="KW-0067">ATP-binding</keyword>
<protein>
    <recommendedName>
        <fullName evidence="16">Antigen peptide transporter 2</fullName>
    </recommendedName>
</protein>
<evidence type="ECO:0000256" key="1">
    <source>
        <dbReference type="ARBA" id="ARBA00004127"/>
    </source>
</evidence>
<dbReference type="Ensembl" id="ENSVKKT00000017350.1">
    <property type="protein sequence ID" value="ENSVKKP00000016927.1"/>
    <property type="gene ID" value="ENSVKKG00000011261.1"/>
</dbReference>
<keyword evidence="7" id="KW-0571">Peptide transport</keyword>
<dbReference type="SMART" id="SM00382">
    <property type="entry name" value="AAA"/>
    <property type="match status" value="1"/>
</dbReference>
<evidence type="ECO:0000313" key="15">
    <source>
        <dbReference type="Proteomes" id="UP000694545"/>
    </source>
</evidence>
<keyword evidence="3" id="KW-0813">Transport</keyword>
<dbReference type="FunFam" id="3.40.50.300:FF:000140">
    <property type="entry name" value="Lipid A export ATP-binding/permease protein MsbA"/>
    <property type="match status" value="1"/>
</dbReference>
<proteinExistence type="inferred from homology"/>
<keyword evidence="5" id="KW-0547">Nucleotide-binding</keyword>
<dbReference type="PIRSF" id="PIRSF002773">
    <property type="entry name" value="ABC_prm/ATPase_B"/>
    <property type="match status" value="1"/>
</dbReference>
<comment type="similarity">
    <text evidence="2">Belongs to the ABC transporter superfamily. ABCB family. MHC peptide exporter (TC 3.A.1.209) subfamily.</text>
</comment>
<dbReference type="SUPFAM" id="SSF90123">
    <property type="entry name" value="ABC transporter transmembrane region"/>
    <property type="match status" value="1"/>
</dbReference>
<dbReference type="SUPFAM" id="SSF52540">
    <property type="entry name" value="P-loop containing nucleoside triphosphate hydrolases"/>
    <property type="match status" value="1"/>
</dbReference>
<dbReference type="GO" id="GO:0005524">
    <property type="term" value="F:ATP binding"/>
    <property type="evidence" value="ECO:0007669"/>
    <property type="project" value="UniProtKB-KW"/>
</dbReference>
<evidence type="ECO:0000256" key="8">
    <source>
        <dbReference type="ARBA" id="ARBA00022967"/>
    </source>
</evidence>
<dbReference type="PROSITE" id="PS00211">
    <property type="entry name" value="ABC_TRANSPORTER_1"/>
    <property type="match status" value="1"/>
</dbReference>
<keyword evidence="9 11" id="KW-1133">Transmembrane helix</keyword>